<evidence type="ECO:0000313" key="3">
    <source>
        <dbReference type="Ensembl" id="ENSDCDP00010030989.1"/>
    </source>
</evidence>
<evidence type="ECO:0000256" key="1">
    <source>
        <dbReference type="SAM" id="MobiDB-lite"/>
    </source>
</evidence>
<proteinExistence type="predicted"/>
<dbReference type="Proteomes" id="UP000694580">
    <property type="component" value="Chromosome 13"/>
</dbReference>
<dbReference type="InterPro" id="IPR029341">
    <property type="entry name" value="FAM21/CAPZIP"/>
</dbReference>
<accession>A0AAY4CE43</accession>
<dbReference type="Ensembl" id="ENSDCDT00010038380.1">
    <property type="protein sequence ID" value="ENSDCDP00010030989.1"/>
    <property type="gene ID" value="ENSDCDG00010019794.1"/>
</dbReference>
<feature type="compositionally biased region" description="Basic and acidic residues" evidence="1">
    <location>
        <begin position="189"/>
        <end position="227"/>
    </location>
</feature>
<organism evidence="3 4">
    <name type="scientific">Denticeps clupeoides</name>
    <name type="common">denticle herring</name>
    <dbReference type="NCBI Taxonomy" id="299321"/>
    <lineage>
        <taxon>Eukaryota</taxon>
        <taxon>Metazoa</taxon>
        <taxon>Chordata</taxon>
        <taxon>Craniata</taxon>
        <taxon>Vertebrata</taxon>
        <taxon>Euteleostomi</taxon>
        <taxon>Actinopterygii</taxon>
        <taxon>Neopterygii</taxon>
        <taxon>Teleostei</taxon>
        <taxon>Clupei</taxon>
        <taxon>Clupeiformes</taxon>
        <taxon>Denticipitoidei</taxon>
        <taxon>Denticipitidae</taxon>
        <taxon>Denticeps</taxon>
    </lineage>
</organism>
<reference evidence="3" key="3">
    <citation type="submission" date="2025-09" db="UniProtKB">
        <authorList>
            <consortium name="Ensembl"/>
        </authorList>
    </citation>
    <scope>IDENTIFICATION</scope>
</reference>
<name>A0AAY4CE43_9TELE</name>
<evidence type="ECO:0000259" key="2">
    <source>
        <dbReference type="Pfam" id="PF15255"/>
    </source>
</evidence>
<protein>
    <recommendedName>
        <fullName evidence="2">FAM21/CAPZIP domain-containing protein</fullName>
    </recommendedName>
</protein>
<gene>
    <name evidence="3" type="primary">rcsd1</name>
</gene>
<evidence type="ECO:0000313" key="4">
    <source>
        <dbReference type="Proteomes" id="UP000694580"/>
    </source>
</evidence>
<dbReference type="AlphaFoldDB" id="A0AAY4CE43"/>
<reference evidence="3 4" key="1">
    <citation type="submission" date="2020-06" db="EMBL/GenBank/DDBJ databases">
        <authorList>
            <consortium name="Wellcome Sanger Institute Data Sharing"/>
        </authorList>
    </citation>
    <scope>NUCLEOTIDE SEQUENCE [LARGE SCALE GENOMIC DNA]</scope>
</reference>
<dbReference type="Pfam" id="PF15255">
    <property type="entry name" value="CAP-ZIP_m"/>
    <property type="match status" value="1"/>
</dbReference>
<feature type="region of interest" description="Disordered" evidence="1">
    <location>
        <begin position="16"/>
        <end position="270"/>
    </location>
</feature>
<sequence>MAENCSASPSVAELAGKFKGSALPTPARRDGFPKKPMRQPPNTLNLQKKDPESEGPQKPTGGMSPQAKGRLKNSPLFEKIQANLALSPTVAPPTSGSFLSPPLSPTQKPSVDEVPVSFEKPVEGTPLLSINKCRARLSFKRRPPTRQHRKSGSDEPGSPSEQNGGRNDVFDGDAPPASTVKESSQEGQGEEREAENPEAKPPRPDAAHGEDVSEDKPATEEAGRPTEDTATDVQQGHPPGADGATEGKGEETTPPPEEEEETKEKLSAGQ</sequence>
<reference evidence="3" key="2">
    <citation type="submission" date="2025-08" db="UniProtKB">
        <authorList>
            <consortium name="Ensembl"/>
        </authorList>
    </citation>
    <scope>IDENTIFICATION</scope>
</reference>
<feature type="compositionally biased region" description="Basic residues" evidence="1">
    <location>
        <begin position="133"/>
        <end position="150"/>
    </location>
</feature>
<keyword evidence="4" id="KW-1185">Reference proteome</keyword>
<dbReference type="GeneTree" id="ENSGT00940000153997"/>
<feature type="domain" description="FAM21/CAPZIP" evidence="2">
    <location>
        <begin position="79"/>
        <end position="158"/>
    </location>
</feature>